<protein>
    <submittedName>
        <fullName evidence="4">DUF1003 domain-containing protein</fullName>
    </submittedName>
</protein>
<keyword evidence="5" id="KW-1185">Reference proteome</keyword>
<keyword evidence="3" id="KW-0812">Transmembrane</keyword>
<comment type="caution">
    <text evidence="4">The sequence shown here is derived from an EMBL/GenBank/DDBJ whole genome shotgun (WGS) entry which is preliminary data.</text>
</comment>
<keyword evidence="1" id="KW-0175">Coiled coil</keyword>
<dbReference type="Proteomes" id="UP000622890">
    <property type="component" value="Unassembled WGS sequence"/>
</dbReference>
<feature type="compositionally biased region" description="Basic and acidic residues" evidence="2">
    <location>
        <begin position="172"/>
        <end position="181"/>
    </location>
</feature>
<keyword evidence="3" id="KW-1133">Transmembrane helix</keyword>
<gene>
    <name evidence="4" type="ORF">JJB74_14735</name>
</gene>
<reference evidence="4" key="1">
    <citation type="submission" date="2021-01" db="EMBL/GenBank/DDBJ databases">
        <title>Genome sequence of strain Noviherbaspirillum sp. DKR-6.</title>
        <authorList>
            <person name="Chaudhary D.K."/>
        </authorList>
    </citation>
    <scope>NUCLEOTIDE SEQUENCE</scope>
    <source>
        <strain evidence="4">DKR-6</strain>
    </source>
</reference>
<accession>A0A934SV39</accession>
<sequence>MVNRQNSRLGKALDSVNENLNKVGRLTDREERRATPLQRSIERVCLLFGHPLYFATFVVACICWVSVDMLIHHFRHVYFDEPPFFWLQGIITCNGVLITMAVLIRQNRLAQIEEKRGHLELQVNLLAEQKAAKIIQLLEELRADLPNIKQRHDPDANRMQESPDPESIIEALEERDAGRRG</sequence>
<proteinExistence type="predicted"/>
<dbReference type="InterPro" id="IPR010406">
    <property type="entry name" value="DUF1003"/>
</dbReference>
<keyword evidence="3" id="KW-0472">Membrane</keyword>
<evidence type="ECO:0000313" key="4">
    <source>
        <dbReference type="EMBL" id="MBK4735873.1"/>
    </source>
</evidence>
<organism evidence="4 5">
    <name type="scientific">Noviherbaspirillum pedocola</name>
    <dbReference type="NCBI Taxonomy" id="2801341"/>
    <lineage>
        <taxon>Bacteria</taxon>
        <taxon>Pseudomonadati</taxon>
        <taxon>Pseudomonadota</taxon>
        <taxon>Betaproteobacteria</taxon>
        <taxon>Burkholderiales</taxon>
        <taxon>Oxalobacteraceae</taxon>
        <taxon>Noviherbaspirillum</taxon>
    </lineage>
</organism>
<name>A0A934SV39_9BURK</name>
<evidence type="ECO:0000313" key="5">
    <source>
        <dbReference type="Proteomes" id="UP000622890"/>
    </source>
</evidence>
<dbReference type="AlphaFoldDB" id="A0A934SV39"/>
<dbReference type="RefSeq" id="WP_200592755.1">
    <property type="nucleotide sequence ID" value="NZ_JAEPBG010000006.1"/>
</dbReference>
<dbReference type="EMBL" id="JAEPBG010000006">
    <property type="protein sequence ID" value="MBK4735873.1"/>
    <property type="molecule type" value="Genomic_DNA"/>
</dbReference>
<feature type="region of interest" description="Disordered" evidence="2">
    <location>
        <begin position="149"/>
        <end position="181"/>
    </location>
</feature>
<evidence type="ECO:0000256" key="3">
    <source>
        <dbReference type="SAM" id="Phobius"/>
    </source>
</evidence>
<feature type="transmembrane region" description="Helical" evidence="3">
    <location>
        <begin position="52"/>
        <end position="72"/>
    </location>
</feature>
<dbReference type="Pfam" id="PF06210">
    <property type="entry name" value="DUF1003"/>
    <property type="match status" value="1"/>
</dbReference>
<feature type="coiled-coil region" evidence="1">
    <location>
        <begin position="109"/>
        <end position="144"/>
    </location>
</feature>
<evidence type="ECO:0000256" key="1">
    <source>
        <dbReference type="SAM" id="Coils"/>
    </source>
</evidence>
<feature type="transmembrane region" description="Helical" evidence="3">
    <location>
        <begin position="84"/>
        <end position="104"/>
    </location>
</feature>
<evidence type="ECO:0000256" key="2">
    <source>
        <dbReference type="SAM" id="MobiDB-lite"/>
    </source>
</evidence>